<evidence type="ECO:0000256" key="1">
    <source>
        <dbReference type="SAM" id="MobiDB-lite"/>
    </source>
</evidence>
<keyword evidence="3" id="KW-1185">Reference proteome</keyword>
<dbReference type="EMBL" id="JAULUE010002063">
    <property type="protein sequence ID" value="KAK5881089.1"/>
    <property type="molecule type" value="Genomic_DNA"/>
</dbReference>
<name>A0AAN8GJ64_9TELE</name>
<evidence type="ECO:0000313" key="2">
    <source>
        <dbReference type="EMBL" id="KAK5881089.1"/>
    </source>
</evidence>
<feature type="region of interest" description="Disordered" evidence="1">
    <location>
        <begin position="1"/>
        <end position="20"/>
    </location>
</feature>
<dbReference type="Proteomes" id="UP001335648">
    <property type="component" value="Unassembled WGS sequence"/>
</dbReference>
<protein>
    <submittedName>
        <fullName evidence="2">Uncharacterized protein</fullName>
    </submittedName>
</protein>
<evidence type="ECO:0000313" key="3">
    <source>
        <dbReference type="Proteomes" id="UP001335648"/>
    </source>
</evidence>
<comment type="caution">
    <text evidence="2">The sequence shown here is derived from an EMBL/GenBank/DDBJ whole genome shotgun (WGS) entry which is preliminary data.</text>
</comment>
<sequence>MDKQDHELNSNEQLRALTEENQQLRENERLFTKVGYLECRLGYLASSNTDLSCKVRSANSRYLRNLWRRKCRQTR</sequence>
<gene>
    <name evidence="2" type="ORF">CesoFtcFv8_021934</name>
</gene>
<accession>A0AAN8GJ64</accession>
<dbReference type="AlphaFoldDB" id="A0AAN8GJ64"/>
<organism evidence="2 3">
    <name type="scientific">Champsocephalus esox</name>
    <name type="common">pike icefish</name>
    <dbReference type="NCBI Taxonomy" id="159716"/>
    <lineage>
        <taxon>Eukaryota</taxon>
        <taxon>Metazoa</taxon>
        <taxon>Chordata</taxon>
        <taxon>Craniata</taxon>
        <taxon>Vertebrata</taxon>
        <taxon>Euteleostomi</taxon>
        <taxon>Actinopterygii</taxon>
        <taxon>Neopterygii</taxon>
        <taxon>Teleostei</taxon>
        <taxon>Neoteleostei</taxon>
        <taxon>Acanthomorphata</taxon>
        <taxon>Eupercaria</taxon>
        <taxon>Perciformes</taxon>
        <taxon>Notothenioidei</taxon>
        <taxon>Channichthyidae</taxon>
        <taxon>Champsocephalus</taxon>
    </lineage>
</organism>
<reference evidence="2 3" key="1">
    <citation type="journal article" date="2023" name="Mol. Biol. Evol.">
        <title>Genomics of Secondarily Temperate Adaptation in the Only Non-Antarctic Icefish.</title>
        <authorList>
            <person name="Rivera-Colon A.G."/>
            <person name="Rayamajhi N."/>
            <person name="Minhas B.F."/>
            <person name="Madrigal G."/>
            <person name="Bilyk K.T."/>
            <person name="Yoon V."/>
            <person name="Hune M."/>
            <person name="Gregory S."/>
            <person name="Cheng C.H.C."/>
            <person name="Catchen J.M."/>
        </authorList>
    </citation>
    <scope>NUCLEOTIDE SEQUENCE [LARGE SCALE GENOMIC DNA]</scope>
    <source>
        <strain evidence="2">JC2023a</strain>
    </source>
</reference>
<proteinExistence type="predicted"/>